<keyword evidence="3" id="KW-1185">Reference proteome</keyword>
<dbReference type="RefSeq" id="XP_028464674.1">
    <property type="nucleotide sequence ID" value="XM_028614396.1"/>
</dbReference>
<evidence type="ECO:0000256" key="1">
    <source>
        <dbReference type="SAM" id="MobiDB-lite"/>
    </source>
</evidence>
<evidence type="ECO:0000313" key="2">
    <source>
        <dbReference type="EMBL" id="ROT36868.1"/>
    </source>
</evidence>
<proteinExistence type="predicted"/>
<sequence>MDRTEQETRNNGVADLRCPYSATQSTQALVSTNTSYLGLTYGDTVAGCCPIPQRSIAAPKDSLSLSLSPPVSFLDSCKPLPTTQNCRHGFGALSTVLHGRIIGRPSRIAIARPFSAIRLRLRLQDLLNETVRGGSPLKRPRFCFSREVFTANRLDKASASLFPLRLGTSNGAVMNDAPPSLPPSARLWSIFRYLIFLGFTFVFAPLNLTCMNERAQVDVDGSLIWPGVAPITPPTDRDALEGKAALDRSDPSFSAPPGYASLVPYSGPKWHPLSERIGFDFYLSTTILSCFIQLSRLALDRRPLDRSLQAGHQASTSVAVEAYLTFHEIQQTMRRLSKCRLEDETKSPTWGGLALKTLGVFYHVLAHPNLPRMRLDNLARVESPSNRLPGPWVAESARVGSRLNTPRTLDLYVHDLSASQKASAPPTDTVIGPRPETSNSLSDSGYLQDLDMRFFASILTLVTRA</sequence>
<dbReference type="GeneID" id="39582874"/>
<dbReference type="EMBL" id="ML119058">
    <property type="protein sequence ID" value="ROT36868.1"/>
    <property type="molecule type" value="Genomic_DNA"/>
</dbReference>
<gene>
    <name evidence="2" type="ORF">SODALDRAFT_361694</name>
</gene>
<reference evidence="2 3" key="1">
    <citation type="journal article" date="2018" name="Mol. Ecol.">
        <title>The obligate alkalophilic soda-lake fungus Sodiomyces alkalinus has shifted to a protein diet.</title>
        <authorList>
            <person name="Grum-Grzhimaylo A.A."/>
            <person name="Falkoski D.L."/>
            <person name="van den Heuvel J."/>
            <person name="Valero-Jimenez C.A."/>
            <person name="Min B."/>
            <person name="Choi I.G."/>
            <person name="Lipzen A."/>
            <person name="Daum C.G."/>
            <person name="Aanen D.K."/>
            <person name="Tsang A."/>
            <person name="Henrissat B."/>
            <person name="Bilanenko E.N."/>
            <person name="de Vries R.P."/>
            <person name="van Kan J.A.L."/>
            <person name="Grigoriev I.V."/>
            <person name="Debets A.J.M."/>
        </authorList>
    </citation>
    <scope>NUCLEOTIDE SEQUENCE [LARGE SCALE GENOMIC DNA]</scope>
    <source>
        <strain evidence="2 3">F11</strain>
    </source>
</reference>
<dbReference type="Proteomes" id="UP000272025">
    <property type="component" value="Unassembled WGS sequence"/>
</dbReference>
<evidence type="ECO:0000313" key="3">
    <source>
        <dbReference type="Proteomes" id="UP000272025"/>
    </source>
</evidence>
<dbReference type="AlphaFoldDB" id="A0A3N2PQW2"/>
<accession>A0A3N2PQW2</accession>
<name>A0A3N2PQW2_SODAK</name>
<feature type="region of interest" description="Disordered" evidence="1">
    <location>
        <begin position="420"/>
        <end position="443"/>
    </location>
</feature>
<organism evidence="2 3">
    <name type="scientific">Sodiomyces alkalinus (strain CBS 110278 / VKM F-3762 / F11)</name>
    <name type="common">Alkaliphilic filamentous fungus</name>
    <dbReference type="NCBI Taxonomy" id="1314773"/>
    <lineage>
        <taxon>Eukaryota</taxon>
        <taxon>Fungi</taxon>
        <taxon>Dikarya</taxon>
        <taxon>Ascomycota</taxon>
        <taxon>Pezizomycotina</taxon>
        <taxon>Sordariomycetes</taxon>
        <taxon>Hypocreomycetidae</taxon>
        <taxon>Glomerellales</taxon>
        <taxon>Plectosphaerellaceae</taxon>
        <taxon>Sodiomyces</taxon>
    </lineage>
</organism>
<protein>
    <submittedName>
        <fullName evidence="2">Uncharacterized protein</fullName>
    </submittedName>
</protein>